<evidence type="ECO:0000313" key="19">
    <source>
        <dbReference type="Proteomes" id="UP000216438"/>
    </source>
</evidence>
<dbReference type="PANTHER" id="PTHR23135">
    <property type="entry name" value="MUR LIGASE FAMILY MEMBER"/>
    <property type="match status" value="1"/>
</dbReference>
<evidence type="ECO:0000256" key="14">
    <source>
        <dbReference type="RuleBase" id="RU004135"/>
    </source>
</evidence>
<keyword evidence="13" id="KW-0067">ATP-binding</keyword>
<feature type="binding site" evidence="13">
    <location>
        <position position="37"/>
    </location>
    <ligand>
        <name>UDP-N-acetyl-alpha-D-muramoyl-L-alanyl-D-glutamate</name>
        <dbReference type="ChEBI" id="CHEBI:83900"/>
    </ligand>
</feature>
<evidence type="ECO:0000256" key="10">
    <source>
        <dbReference type="ARBA" id="ARBA00075482"/>
    </source>
</evidence>
<comment type="pathway">
    <text evidence="13 14">Cell wall biogenesis; peptidoglycan biosynthesis.</text>
</comment>
<dbReference type="UniPathway" id="UPA00219"/>
<dbReference type="InterPro" id="IPR035911">
    <property type="entry name" value="MurE/MurF_N"/>
</dbReference>
<evidence type="ECO:0000256" key="11">
    <source>
        <dbReference type="ARBA" id="ARBA00076158"/>
    </source>
</evidence>
<dbReference type="NCBIfam" id="NF001123">
    <property type="entry name" value="PRK00139.1-1"/>
    <property type="match status" value="1"/>
</dbReference>
<dbReference type="GO" id="GO:0051301">
    <property type="term" value="P:cell division"/>
    <property type="evidence" value="ECO:0007669"/>
    <property type="project" value="UniProtKB-KW"/>
</dbReference>
<organism evidence="18 19">
    <name type="scientific">Candidatus Hamiltonella defensa</name>
    <name type="common">Bemisia tabaci</name>
    <dbReference type="NCBI Taxonomy" id="672795"/>
    <lineage>
        <taxon>Bacteria</taxon>
        <taxon>Pseudomonadati</taxon>
        <taxon>Pseudomonadota</taxon>
        <taxon>Gammaproteobacteria</taxon>
        <taxon>Enterobacterales</taxon>
        <taxon>Enterobacteriaceae</taxon>
        <taxon>aphid secondary symbionts</taxon>
        <taxon>Candidatus Williamhamiltonella</taxon>
    </lineage>
</organism>
<keyword evidence="13 18" id="KW-0436">Ligase</keyword>
<keyword evidence="3 13" id="KW-0133">Cell shape</keyword>
<keyword evidence="13" id="KW-0963">Cytoplasm</keyword>
<accession>A0A249DYN7</accession>
<gene>
    <name evidence="13" type="primary">murE</name>
    <name evidence="18" type="ORF">BA171_06360</name>
</gene>
<sequence>MANRNLCDLFASTPWEQQIKEALRLAPITIKGITLKSDEVTTGDLFVAIVGHETDGRHYIPQALSQGAGAILAEAEGVVNDDVSVDQIQGVPIVYLFNLNQYLSQLAGEFYHHPASQLNLVGITGTNGKTTNTQLLAQWTLALGEVSAVLGTLGNGLLGQLSSNQNTTASAIEVQQILSNMLAHKATFAAMEVSSHALVQHRVAALTFAATVFTNLGRDHLDYHGDMVTYEAAKKSLFFGHESKKHIINVDDEVGQRWLPQLPNAVAVSTAHHIPSGWQGAWLSAQKIQYHENGALIFFDSSWGKGELQSQLLGAFNVNNILLTLATLLALKYPLDALLKAASKLQPIPGRMEVFKKVGRPTVIVDYAHTPDALKQALAASRMHCQGKLWCLFGCGGDRDKGKRPLMGKIAETLADQMVITDDNPRTESPKMITADILKGVLKTDRASVIQDRTEAITHILNQAMPEDVILIAGKGHEVYQFIEHQKLDYSDRATVARLMEG</sequence>
<evidence type="ECO:0000256" key="9">
    <source>
        <dbReference type="ARBA" id="ARBA00072883"/>
    </source>
</evidence>
<dbReference type="Gene3D" id="3.90.190.20">
    <property type="entry name" value="Mur ligase, C-terminal domain"/>
    <property type="match status" value="1"/>
</dbReference>
<evidence type="ECO:0000256" key="4">
    <source>
        <dbReference type="ARBA" id="ARBA00022984"/>
    </source>
</evidence>
<name>A0A249DYN7_9ENTR</name>
<feature type="binding site" evidence="13">
    <location>
        <position position="166"/>
    </location>
    <ligand>
        <name>UDP-N-acetyl-alpha-D-muramoyl-L-alanyl-D-glutamate</name>
        <dbReference type="ChEBI" id="CHEBI:83900"/>
    </ligand>
</feature>
<keyword evidence="13" id="KW-0547">Nucleotide-binding</keyword>
<evidence type="ECO:0000256" key="3">
    <source>
        <dbReference type="ARBA" id="ARBA00022960"/>
    </source>
</evidence>
<dbReference type="Gene3D" id="3.40.1190.10">
    <property type="entry name" value="Mur-like, catalytic domain"/>
    <property type="match status" value="1"/>
</dbReference>
<comment type="function">
    <text evidence="13">Catalyzes the addition of meso-diaminopimelic acid to the nucleotide precursor UDP-N-acetylmuramoyl-L-alanyl-D-glutamate (UMAG) in the biosynthesis of bacterial cell-wall peptidoglycan.</text>
</comment>
<evidence type="ECO:0000259" key="15">
    <source>
        <dbReference type="Pfam" id="PF01225"/>
    </source>
</evidence>
<dbReference type="GO" id="GO:0005524">
    <property type="term" value="F:ATP binding"/>
    <property type="evidence" value="ECO:0007669"/>
    <property type="project" value="UniProtKB-UniRule"/>
</dbReference>
<feature type="short sequence motif" description="Meso-diaminopimelate recognition motif" evidence="13">
    <location>
        <begin position="423"/>
        <end position="426"/>
    </location>
</feature>
<keyword evidence="13" id="KW-0460">Magnesium</keyword>
<dbReference type="OrthoDB" id="9800958at2"/>
<dbReference type="SUPFAM" id="SSF53244">
    <property type="entry name" value="MurD-like peptide ligases, peptide-binding domain"/>
    <property type="match status" value="1"/>
</dbReference>
<dbReference type="Pfam" id="PF08245">
    <property type="entry name" value="Mur_ligase_M"/>
    <property type="match status" value="1"/>
</dbReference>
<comment type="catalytic activity">
    <reaction evidence="7 13">
        <text>UDP-N-acetyl-alpha-D-muramoyl-L-alanyl-D-glutamate + meso-2,6-diaminopimelate + ATP = UDP-N-acetyl-alpha-D-muramoyl-L-alanyl-gamma-D-glutamyl-meso-2,6-diaminopimelate + ADP + phosphate + H(+)</text>
        <dbReference type="Rhea" id="RHEA:23676"/>
        <dbReference type="ChEBI" id="CHEBI:15378"/>
        <dbReference type="ChEBI" id="CHEBI:30616"/>
        <dbReference type="ChEBI" id="CHEBI:43474"/>
        <dbReference type="ChEBI" id="CHEBI:57791"/>
        <dbReference type="ChEBI" id="CHEBI:83900"/>
        <dbReference type="ChEBI" id="CHEBI:83905"/>
        <dbReference type="ChEBI" id="CHEBI:456216"/>
        <dbReference type="EC" id="6.3.2.13"/>
    </reaction>
</comment>
<feature type="domain" description="Mur ligase central" evidence="17">
    <location>
        <begin position="123"/>
        <end position="327"/>
    </location>
</feature>
<dbReference type="GO" id="GO:0009252">
    <property type="term" value="P:peptidoglycan biosynthetic process"/>
    <property type="evidence" value="ECO:0007669"/>
    <property type="project" value="UniProtKB-UniRule"/>
</dbReference>
<dbReference type="HAMAP" id="MF_00208">
    <property type="entry name" value="MurE"/>
    <property type="match status" value="1"/>
</dbReference>
<feature type="binding site" evidence="13">
    <location>
        <position position="35"/>
    </location>
    <ligand>
        <name>UDP-N-acetyl-alpha-D-muramoyl-L-alanyl-D-glutamate</name>
        <dbReference type="ChEBI" id="CHEBI:83900"/>
    </ligand>
</feature>
<dbReference type="AlphaFoldDB" id="A0A249DYN7"/>
<evidence type="ECO:0000313" key="18">
    <source>
        <dbReference type="EMBL" id="ASX26656.1"/>
    </source>
</evidence>
<feature type="binding site" evidence="13">
    <location>
        <position position="200"/>
    </location>
    <ligand>
        <name>UDP-N-acetyl-alpha-D-muramoyl-L-alanyl-D-glutamate</name>
        <dbReference type="ChEBI" id="CHEBI:83900"/>
    </ligand>
</feature>
<protein>
    <recommendedName>
        <fullName evidence="9 13">UDP-N-acetylmuramoyl-L-alanyl-D-glutamate--2,6-diaminopimelate ligase</fullName>
        <ecNumber evidence="8 13">6.3.2.13</ecNumber>
    </recommendedName>
    <alternativeName>
        <fullName evidence="10 13">Meso-A2pm-adding enzyme</fullName>
    </alternativeName>
    <alternativeName>
        <fullName evidence="11 13">Meso-diaminopimelate-adding enzyme</fullName>
    </alternativeName>
    <alternativeName>
        <fullName evidence="12 13">UDP-MurNAc-L-Ala-D-Glu:meso-diaminopimelate ligase</fullName>
    </alternativeName>
    <alternativeName>
        <fullName evidence="13">UDP-MurNAc-tripeptide synthetase</fullName>
    </alternativeName>
    <alternativeName>
        <fullName evidence="13">UDP-N-acetylmuramyl-tripeptide synthetase</fullName>
    </alternativeName>
</protein>
<dbReference type="InterPro" id="IPR036615">
    <property type="entry name" value="Mur_ligase_C_dom_sf"/>
</dbReference>
<dbReference type="NCBIfam" id="TIGR01085">
    <property type="entry name" value="murE"/>
    <property type="match status" value="1"/>
</dbReference>
<dbReference type="Gene3D" id="3.40.1390.10">
    <property type="entry name" value="MurE/MurF, N-terminal domain"/>
    <property type="match status" value="1"/>
</dbReference>
<comment type="cofactor">
    <cofactor evidence="13">
        <name>Mg(2+)</name>
        <dbReference type="ChEBI" id="CHEBI:18420"/>
    </cofactor>
</comment>
<reference evidence="18 19" key="2">
    <citation type="submission" date="2017-09" db="EMBL/GenBank/DDBJ databases">
        <title>The genome of whitefly Bemisia tabaci, a global crop pest, provides novel insights into virus transmission, host adaptation and insecticide resistance.</title>
        <authorList>
            <person name="Kaur N."/>
            <person name="Kliot A."/>
            <person name="Pinheiro P.V."/>
            <person name="Luan J."/>
            <person name="Zheng Y."/>
            <person name="Liu W."/>
            <person name="Sun H."/>
            <person name="Yang X."/>
            <person name="Xu Y."/>
            <person name="Luo Y."/>
            <person name="Kruse A."/>
            <person name="Fisher T.W."/>
            <person name="Nelson D.R."/>
            <person name="Elimelech M."/>
            <person name="MacCoss M."/>
            <person name="Johnson R."/>
            <person name="Cohen E."/>
            <person name="Hunter W.B."/>
            <person name="Brown J.K."/>
            <person name="Jander G."/>
            <person name="Cilia M."/>
            <person name="Douglas A.E."/>
            <person name="Ghanim M."/>
            <person name="Simmons A.M."/>
            <person name="Wintermantel W.M."/>
            <person name="Ling K.-S."/>
            <person name="Fei Z."/>
        </authorList>
    </citation>
    <scope>NUCLEOTIDE SEQUENCE [LARGE SCALE GENOMIC DNA]</scope>
    <source>
        <strain evidence="18 19">MEAM1</strain>
    </source>
</reference>
<comment type="PTM">
    <text evidence="13">Carboxylation is probably crucial for Mg(2+) binding and, consequently, for the gamma-phosphate positioning of ATP.</text>
</comment>
<keyword evidence="5 13" id="KW-0131">Cell cycle</keyword>
<feature type="binding site" evidence="13">
    <location>
        <position position="399"/>
    </location>
    <ligand>
        <name>meso-2,6-diaminopimelate</name>
        <dbReference type="ChEBI" id="CHEBI:57791"/>
    </ligand>
</feature>
<dbReference type="SUPFAM" id="SSF53623">
    <property type="entry name" value="MurD-like peptide ligases, catalytic domain"/>
    <property type="match status" value="1"/>
</dbReference>
<feature type="binding site" evidence="13">
    <location>
        <begin position="423"/>
        <end position="426"/>
    </location>
    <ligand>
        <name>meso-2,6-diaminopimelate</name>
        <dbReference type="ChEBI" id="CHEBI:57791"/>
    </ligand>
</feature>
<evidence type="ECO:0000256" key="5">
    <source>
        <dbReference type="ARBA" id="ARBA00023306"/>
    </source>
</evidence>
<feature type="binding site" evidence="13">
    <location>
        <position position="194"/>
    </location>
    <ligand>
        <name>UDP-N-acetyl-alpha-D-muramoyl-L-alanyl-D-glutamate</name>
        <dbReference type="ChEBI" id="CHEBI:83900"/>
    </ligand>
</feature>
<evidence type="ECO:0000256" key="1">
    <source>
        <dbReference type="ARBA" id="ARBA00005898"/>
    </source>
</evidence>
<evidence type="ECO:0000256" key="7">
    <source>
        <dbReference type="ARBA" id="ARBA00050251"/>
    </source>
</evidence>
<evidence type="ECO:0000259" key="17">
    <source>
        <dbReference type="Pfam" id="PF08245"/>
    </source>
</evidence>
<evidence type="ECO:0000256" key="8">
    <source>
        <dbReference type="ARBA" id="ARBA00066633"/>
    </source>
</evidence>
<feature type="binding site" evidence="13">
    <location>
        <begin position="125"/>
        <end position="131"/>
    </location>
    <ligand>
        <name>ATP</name>
        <dbReference type="ChEBI" id="CHEBI:30616"/>
    </ligand>
</feature>
<feature type="binding site" evidence="13">
    <location>
        <position position="478"/>
    </location>
    <ligand>
        <name>meso-2,6-diaminopimelate</name>
        <dbReference type="ChEBI" id="CHEBI:57791"/>
    </ligand>
</feature>
<dbReference type="GO" id="GO:0071555">
    <property type="term" value="P:cell wall organization"/>
    <property type="evidence" value="ECO:0007669"/>
    <property type="project" value="UniProtKB-KW"/>
</dbReference>
<evidence type="ECO:0000256" key="13">
    <source>
        <dbReference type="HAMAP-Rule" id="MF_00208"/>
    </source>
</evidence>
<evidence type="ECO:0000256" key="2">
    <source>
        <dbReference type="ARBA" id="ARBA00022618"/>
    </source>
</evidence>
<dbReference type="InterPro" id="IPR036565">
    <property type="entry name" value="Mur-like_cat_sf"/>
</dbReference>
<feature type="binding site" evidence="13">
    <location>
        <position position="202"/>
    </location>
    <ligand>
        <name>UDP-N-acetyl-alpha-D-muramoyl-L-alanyl-D-glutamate</name>
        <dbReference type="ChEBI" id="CHEBI:83900"/>
    </ligand>
</feature>
<dbReference type="GO" id="GO:0000287">
    <property type="term" value="F:magnesium ion binding"/>
    <property type="evidence" value="ECO:0007669"/>
    <property type="project" value="UniProtKB-UniRule"/>
</dbReference>
<dbReference type="Pfam" id="PF02875">
    <property type="entry name" value="Mur_ligase_C"/>
    <property type="match status" value="1"/>
</dbReference>
<dbReference type="InterPro" id="IPR000713">
    <property type="entry name" value="Mur_ligase_N"/>
</dbReference>
<dbReference type="PANTHER" id="PTHR23135:SF4">
    <property type="entry name" value="UDP-N-ACETYLMURAMOYL-L-ALANYL-D-GLUTAMATE--2,6-DIAMINOPIMELATE LIGASE MURE HOMOLOG, CHLOROPLASTIC"/>
    <property type="match status" value="1"/>
</dbReference>
<evidence type="ECO:0000256" key="12">
    <source>
        <dbReference type="ARBA" id="ARBA00081560"/>
    </source>
</evidence>
<dbReference type="Proteomes" id="UP000216438">
    <property type="component" value="Chromosome"/>
</dbReference>
<dbReference type="InterPro" id="IPR004101">
    <property type="entry name" value="Mur_ligase_C"/>
</dbReference>
<feature type="domain" description="Mur ligase C-terminal" evidence="16">
    <location>
        <begin position="350"/>
        <end position="476"/>
    </location>
</feature>
<dbReference type="RefSeq" id="WP_016856993.1">
    <property type="nucleotide sequence ID" value="NZ_CP016303.1"/>
</dbReference>
<dbReference type="GO" id="GO:0008360">
    <property type="term" value="P:regulation of cell shape"/>
    <property type="evidence" value="ECO:0007669"/>
    <property type="project" value="UniProtKB-KW"/>
</dbReference>
<comment type="similarity">
    <text evidence="1 13">Belongs to the MurCDEF family. MurE subfamily.</text>
</comment>
<feature type="domain" description="Mur ligase N-terminal catalytic" evidence="15">
    <location>
        <begin position="29"/>
        <end position="111"/>
    </location>
</feature>
<feature type="binding site" evidence="13">
    <location>
        <begin position="167"/>
        <end position="168"/>
    </location>
    <ligand>
        <name>UDP-N-acetyl-alpha-D-muramoyl-L-alanyl-D-glutamate</name>
        <dbReference type="ChEBI" id="CHEBI:83900"/>
    </ligand>
</feature>
<dbReference type="EMBL" id="CP016303">
    <property type="protein sequence ID" value="ASX26656.1"/>
    <property type="molecule type" value="Genomic_DNA"/>
</dbReference>
<reference evidence="19" key="1">
    <citation type="submission" date="2016-06" db="EMBL/GenBank/DDBJ databases">
        <authorList>
            <person name="Chen W."/>
            <person name="Hasegawa D.K."/>
        </authorList>
    </citation>
    <scope>NUCLEOTIDE SEQUENCE [LARGE SCALE GENOMIC DNA]</scope>
    <source>
        <strain evidence="19">MEAM1</strain>
    </source>
</reference>
<feature type="modified residue" description="N6-carboxylysine" evidence="13">
    <location>
        <position position="234"/>
    </location>
</feature>
<dbReference type="NCBIfam" id="NF001126">
    <property type="entry name" value="PRK00139.1-4"/>
    <property type="match status" value="1"/>
</dbReference>
<dbReference type="GO" id="GO:0008765">
    <property type="term" value="F:UDP-N-acetylmuramoylalanyl-D-glutamate-2,6-diaminopimelate ligase activity"/>
    <property type="evidence" value="ECO:0007669"/>
    <property type="project" value="UniProtKB-UniRule"/>
</dbReference>
<comment type="caution">
    <text evidence="13">Lacks conserved residue(s) required for the propagation of feature annotation.</text>
</comment>
<feature type="binding site" evidence="13">
    <location>
        <position position="474"/>
    </location>
    <ligand>
        <name>meso-2,6-diaminopimelate</name>
        <dbReference type="ChEBI" id="CHEBI:57791"/>
    </ligand>
</feature>
<comment type="subcellular location">
    <subcellularLocation>
        <location evidence="13 14">Cytoplasm</location>
    </subcellularLocation>
</comment>
<keyword evidence="2 13" id="KW-0132">Cell division</keyword>
<evidence type="ECO:0000256" key="6">
    <source>
        <dbReference type="ARBA" id="ARBA00023316"/>
    </source>
</evidence>
<dbReference type="EC" id="6.3.2.13" evidence="8 13"/>
<dbReference type="GO" id="GO:0005737">
    <property type="term" value="C:cytoplasm"/>
    <property type="evidence" value="ECO:0007669"/>
    <property type="project" value="UniProtKB-SubCell"/>
</dbReference>
<keyword evidence="6 13" id="KW-0961">Cell wall biogenesis/degradation</keyword>
<evidence type="ECO:0000259" key="16">
    <source>
        <dbReference type="Pfam" id="PF02875"/>
    </source>
</evidence>
<dbReference type="FunFam" id="3.90.190.20:FF:000006">
    <property type="entry name" value="UDP-N-acetylmuramoyl-L-alanyl-D-glutamate--2,6-diaminopimelate ligase"/>
    <property type="match status" value="1"/>
</dbReference>
<dbReference type="InterPro" id="IPR005761">
    <property type="entry name" value="UDP-N-AcMur-Glu-dNH2Pim_ligase"/>
</dbReference>
<dbReference type="InterPro" id="IPR013221">
    <property type="entry name" value="Mur_ligase_cen"/>
</dbReference>
<proteinExistence type="inferred from homology"/>
<keyword evidence="4 13" id="KW-0573">Peptidoglycan synthesis</keyword>
<dbReference type="SUPFAM" id="SSF63418">
    <property type="entry name" value="MurE/MurF N-terminal domain"/>
    <property type="match status" value="1"/>
</dbReference>
<dbReference type="Pfam" id="PF01225">
    <property type="entry name" value="Mur_ligase"/>
    <property type="match status" value="1"/>
</dbReference>